<dbReference type="Proteomes" id="UP000242662">
    <property type="component" value="Unassembled WGS sequence"/>
</dbReference>
<dbReference type="InterPro" id="IPR027417">
    <property type="entry name" value="P-loop_NTPase"/>
</dbReference>
<proteinExistence type="predicted"/>
<feature type="domain" description="ABC transporter" evidence="4">
    <location>
        <begin position="2"/>
        <end position="229"/>
    </location>
</feature>
<evidence type="ECO:0000313" key="6">
    <source>
        <dbReference type="Proteomes" id="UP000242662"/>
    </source>
</evidence>
<keyword evidence="3 5" id="KW-0067">ATP-binding</keyword>
<dbReference type="PANTHER" id="PTHR42939">
    <property type="entry name" value="ABC TRANSPORTER ATP-BINDING PROTEIN ALBC-RELATED"/>
    <property type="match status" value="1"/>
</dbReference>
<dbReference type="Pfam" id="PF00005">
    <property type="entry name" value="ABC_tran"/>
    <property type="match status" value="1"/>
</dbReference>
<dbReference type="CDD" id="cd03230">
    <property type="entry name" value="ABC_DR_subfamily_A"/>
    <property type="match status" value="1"/>
</dbReference>
<dbReference type="RefSeq" id="WP_090775492.1">
    <property type="nucleotide sequence ID" value="NZ_FMYM01000005.1"/>
</dbReference>
<reference evidence="6" key="1">
    <citation type="submission" date="2016-09" db="EMBL/GenBank/DDBJ databases">
        <authorList>
            <person name="Varghese N."/>
            <person name="Submissions S."/>
        </authorList>
    </citation>
    <scope>NUCLEOTIDE SEQUENCE [LARGE SCALE GENOMIC DNA]</scope>
    <source>
        <strain evidence="6">25nlg</strain>
    </source>
</reference>
<dbReference type="InterPro" id="IPR003439">
    <property type="entry name" value="ABC_transporter-like_ATP-bd"/>
</dbReference>
<evidence type="ECO:0000256" key="3">
    <source>
        <dbReference type="ARBA" id="ARBA00022840"/>
    </source>
</evidence>
<name>A0A1G6IPQ1_9BACI</name>
<evidence type="ECO:0000256" key="1">
    <source>
        <dbReference type="ARBA" id="ARBA00022448"/>
    </source>
</evidence>
<dbReference type="EMBL" id="FMYM01000005">
    <property type="protein sequence ID" value="SDC08479.1"/>
    <property type="molecule type" value="Genomic_DNA"/>
</dbReference>
<dbReference type="InterPro" id="IPR003593">
    <property type="entry name" value="AAA+_ATPase"/>
</dbReference>
<keyword evidence="2" id="KW-0547">Nucleotide-binding</keyword>
<dbReference type="SUPFAM" id="SSF52540">
    <property type="entry name" value="P-loop containing nucleoside triphosphate hydrolases"/>
    <property type="match status" value="1"/>
</dbReference>
<evidence type="ECO:0000259" key="4">
    <source>
        <dbReference type="PROSITE" id="PS50893"/>
    </source>
</evidence>
<keyword evidence="1" id="KW-0813">Transport</keyword>
<dbReference type="GO" id="GO:0005524">
    <property type="term" value="F:ATP binding"/>
    <property type="evidence" value="ECO:0007669"/>
    <property type="project" value="UniProtKB-KW"/>
</dbReference>
<protein>
    <submittedName>
        <fullName evidence="5">ABC-2 type transport system ATP-binding protein</fullName>
    </submittedName>
</protein>
<accession>A0A1G6IPQ1</accession>
<dbReference type="OrthoDB" id="9804819at2"/>
<gene>
    <name evidence="5" type="ORF">SAMN05421737_105132</name>
</gene>
<dbReference type="AlphaFoldDB" id="A0A1G6IPQ1"/>
<organism evidence="5 6">
    <name type="scientific">Shouchella lonarensis</name>
    <dbReference type="NCBI Taxonomy" id="1464122"/>
    <lineage>
        <taxon>Bacteria</taxon>
        <taxon>Bacillati</taxon>
        <taxon>Bacillota</taxon>
        <taxon>Bacilli</taxon>
        <taxon>Bacillales</taxon>
        <taxon>Bacillaceae</taxon>
        <taxon>Shouchella</taxon>
    </lineage>
</organism>
<dbReference type="InterPro" id="IPR051782">
    <property type="entry name" value="ABC_Transporter_VariousFunc"/>
</dbReference>
<evidence type="ECO:0000313" key="5">
    <source>
        <dbReference type="EMBL" id="SDC08479.1"/>
    </source>
</evidence>
<dbReference type="GO" id="GO:0016887">
    <property type="term" value="F:ATP hydrolysis activity"/>
    <property type="evidence" value="ECO:0007669"/>
    <property type="project" value="InterPro"/>
</dbReference>
<dbReference type="SMART" id="SM00382">
    <property type="entry name" value="AAA"/>
    <property type="match status" value="1"/>
</dbReference>
<dbReference type="PROSITE" id="PS50893">
    <property type="entry name" value="ABC_TRANSPORTER_2"/>
    <property type="match status" value="1"/>
</dbReference>
<keyword evidence="6" id="KW-1185">Reference proteome</keyword>
<dbReference type="PANTHER" id="PTHR42939:SF1">
    <property type="entry name" value="ABC TRANSPORTER ATP-BINDING PROTEIN ALBC-RELATED"/>
    <property type="match status" value="1"/>
</dbReference>
<sequence>MIEAKNISLQYGEKEALKNISFTLETDKIYGLLGRNGAGKTSLLSLLAGFQQPTTGHILVDGQDVFENTQTMTKMVFVRPEVFSSGTEERTLEKWLKHEASFRPHYDHHYALQLLERFQLDPAGRIKDLSRGMTAVVTAILGLASRAAVTFFDESYLGMDAPTRDLFYKELLLDYMAHPRTMILSTHLISEMDTLFEEVLIIKQGSLLLHERTEDLLARGTTITGKGTEVDRFIDGKHVLQTEQLGNTKSAMIYTPLSEAEQADACAQNLEIGPMTLQSLFIHLTKEETS</sequence>
<dbReference type="STRING" id="1464122.SAMN05421737_105132"/>
<dbReference type="Gene3D" id="3.40.50.300">
    <property type="entry name" value="P-loop containing nucleotide triphosphate hydrolases"/>
    <property type="match status" value="1"/>
</dbReference>
<evidence type="ECO:0000256" key="2">
    <source>
        <dbReference type="ARBA" id="ARBA00022741"/>
    </source>
</evidence>